<gene>
    <name evidence="10" type="primary">LOC104943039</name>
</gene>
<evidence type="ECO:0000256" key="3">
    <source>
        <dbReference type="ARBA" id="ARBA00022490"/>
    </source>
</evidence>
<organism evidence="9 10">
    <name type="scientific">Notothenia coriiceps</name>
    <name type="common">black rockcod</name>
    <dbReference type="NCBI Taxonomy" id="8208"/>
    <lineage>
        <taxon>Eukaryota</taxon>
        <taxon>Metazoa</taxon>
        <taxon>Chordata</taxon>
        <taxon>Craniata</taxon>
        <taxon>Vertebrata</taxon>
        <taxon>Euteleostomi</taxon>
        <taxon>Actinopterygii</taxon>
        <taxon>Neopterygii</taxon>
        <taxon>Teleostei</taxon>
        <taxon>Neoteleostei</taxon>
        <taxon>Acanthomorphata</taxon>
        <taxon>Eupercaria</taxon>
        <taxon>Perciformes</taxon>
        <taxon>Notothenioidei</taxon>
        <taxon>Nototheniidae</taxon>
        <taxon>Notothenia</taxon>
    </lineage>
</organism>
<keyword evidence="7" id="KW-0206">Cytoskeleton</keyword>
<dbReference type="Pfam" id="PF00091">
    <property type="entry name" value="Tubulin"/>
    <property type="match status" value="1"/>
</dbReference>
<comment type="subcellular location">
    <subcellularLocation>
        <location evidence="1">Cytoplasm</location>
        <location evidence="1">Cytoskeleton</location>
    </subcellularLocation>
</comment>
<comment type="similarity">
    <text evidence="2">Belongs to the tubulin family.</text>
</comment>
<protein>
    <submittedName>
        <fullName evidence="10">Tubulin delta chain-like</fullName>
    </submittedName>
</protein>
<evidence type="ECO:0000259" key="8">
    <source>
        <dbReference type="Pfam" id="PF00091"/>
    </source>
</evidence>
<dbReference type="GO" id="GO:0005525">
    <property type="term" value="F:GTP binding"/>
    <property type="evidence" value="ECO:0007669"/>
    <property type="project" value="UniProtKB-KW"/>
</dbReference>
<dbReference type="RefSeq" id="XP_010766660.1">
    <property type="nucleotide sequence ID" value="XM_010768358.1"/>
</dbReference>
<evidence type="ECO:0000256" key="6">
    <source>
        <dbReference type="ARBA" id="ARBA00023134"/>
    </source>
</evidence>
<dbReference type="PANTHER" id="PTHR11588">
    <property type="entry name" value="TUBULIN"/>
    <property type="match status" value="1"/>
</dbReference>
<evidence type="ECO:0000313" key="9">
    <source>
        <dbReference type="Proteomes" id="UP000504611"/>
    </source>
</evidence>
<keyword evidence="3" id="KW-0963">Cytoplasm</keyword>
<keyword evidence="5" id="KW-0547">Nucleotide-binding</keyword>
<accession>A0A6I9MYG5</accession>
<dbReference type="InterPro" id="IPR003008">
    <property type="entry name" value="Tubulin_FtsZ_GTPase"/>
</dbReference>
<dbReference type="OrthoDB" id="10250004at2759"/>
<dbReference type="Gene3D" id="3.40.50.1440">
    <property type="entry name" value="Tubulin/FtsZ, GTPase domain"/>
    <property type="match status" value="1"/>
</dbReference>
<keyword evidence="9" id="KW-1185">Reference proteome</keyword>
<proteinExistence type="inferred from homology"/>
<evidence type="ECO:0000256" key="1">
    <source>
        <dbReference type="ARBA" id="ARBA00004245"/>
    </source>
</evidence>
<evidence type="ECO:0000313" key="10">
    <source>
        <dbReference type="RefSeq" id="XP_010766660.1"/>
    </source>
</evidence>
<dbReference type="InterPro" id="IPR036525">
    <property type="entry name" value="Tubulin/FtsZ_GTPase_sf"/>
</dbReference>
<dbReference type="SUPFAM" id="SSF52490">
    <property type="entry name" value="Tubulin nucleotide-binding domain-like"/>
    <property type="match status" value="1"/>
</dbReference>
<feature type="domain" description="Tubulin/FtsZ GTPase" evidence="8">
    <location>
        <begin position="3"/>
        <end position="100"/>
    </location>
</feature>
<evidence type="ECO:0000256" key="7">
    <source>
        <dbReference type="ARBA" id="ARBA00023212"/>
    </source>
</evidence>
<dbReference type="InterPro" id="IPR000217">
    <property type="entry name" value="Tubulin"/>
</dbReference>
<dbReference type="KEGG" id="ncc:104943039"/>
<keyword evidence="4" id="KW-0493">Microtubule</keyword>
<dbReference type="GO" id="GO:0007017">
    <property type="term" value="P:microtubule-based process"/>
    <property type="evidence" value="ECO:0007669"/>
    <property type="project" value="InterPro"/>
</dbReference>
<keyword evidence="6" id="KW-0342">GTP-binding</keyword>
<evidence type="ECO:0000256" key="4">
    <source>
        <dbReference type="ARBA" id="ARBA00022701"/>
    </source>
</evidence>
<dbReference type="Proteomes" id="UP000504611">
    <property type="component" value="Unplaced"/>
</dbReference>
<reference evidence="10" key="1">
    <citation type="submission" date="2025-08" db="UniProtKB">
        <authorList>
            <consortium name="RefSeq"/>
        </authorList>
    </citation>
    <scope>IDENTIFICATION</scope>
    <source>
        <tissue evidence="10">Muscle</tissue>
    </source>
</reference>
<name>A0A6I9MYG5_9TELE</name>
<feature type="non-terminal residue" evidence="10">
    <location>
        <position position="100"/>
    </location>
</feature>
<sequence>MSVVTVQLGQCGNQVGQQLLHSLLCDAQDGQRKELCTASRERFFHQDTHGELVARAVLIDMEPKVINQSISRAARSGMWRYGETSHFSQKQGSGNNWANG</sequence>
<dbReference type="GeneID" id="104943039"/>
<dbReference type="GO" id="GO:0005874">
    <property type="term" value="C:microtubule"/>
    <property type="evidence" value="ECO:0007669"/>
    <property type="project" value="UniProtKB-KW"/>
</dbReference>
<evidence type="ECO:0000256" key="2">
    <source>
        <dbReference type="ARBA" id="ARBA00009636"/>
    </source>
</evidence>
<evidence type="ECO:0000256" key="5">
    <source>
        <dbReference type="ARBA" id="ARBA00022741"/>
    </source>
</evidence>
<dbReference type="AlphaFoldDB" id="A0A6I9MYG5"/>